<protein>
    <submittedName>
        <fullName evidence="9">PspC domain protein</fullName>
    </submittedName>
</protein>
<feature type="region of interest" description="Disordered" evidence="6">
    <location>
        <begin position="1"/>
        <end position="51"/>
    </location>
</feature>
<gene>
    <name evidence="9" type="ORF">HMPREF0063_12962</name>
</gene>
<keyword evidence="2" id="KW-1003">Cell membrane</keyword>
<accession>E2SG03</accession>
<feature type="transmembrane region" description="Helical" evidence="7">
    <location>
        <begin position="248"/>
        <end position="267"/>
    </location>
</feature>
<evidence type="ECO:0000259" key="8">
    <source>
        <dbReference type="Pfam" id="PF04024"/>
    </source>
</evidence>
<evidence type="ECO:0000256" key="3">
    <source>
        <dbReference type="ARBA" id="ARBA00022692"/>
    </source>
</evidence>
<feature type="region of interest" description="Disordered" evidence="6">
    <location>
        <begin position="180"/>
        <end position="239"/>
    </location>
</feature>
<dbReference type="Pfam" id="PF04024">
    <property type="entry name" value="PspC"/>
    <property type="match status" value="1"/>
</dbReference>
<feature type="transmembrane region" description="Helical" evidence="7">
    <location>
        <begin position="279"/>
        <end position="298"/>
    </location>
</feature>
<keyword evidence="3 7" id="KW-0812">Transmembrane</keyword>
<sequence>MVRAHPDRHDGDMNDTTDIPTTPPPPPPPPGGEESAGGGPDRERLRSVADATRSTDGRMLTGVAAGLGRHLGIDPIIVRVVFVALTFLGLAGVVLYVTAWFLLPTDDGRRSIAAEWFRLDRNEPQVRTVGLILGGIAAVGAVIGDSGWFWWGGPWPLFVIGLPALGLYWLFVVLPRRRRDGRTPTDPPPAGPSWPGAASPAGSPAATSPAGPAGDTEGTTVPAGGEAPPAPPTWTAQPAAPRRMRPPLLLLATLSAMAAVLGSLALWDVAADRDLTWTAYVVAALLVTGAALVVGAWWGRSVALVLLGVVLSGVLAIGSLLPDGRIGEIRVAPTSAAGVESDYQLGIGLLELDLREVDDPEDLRGRTIRLDAGFGETRVLLPDDLAVTVVATVDGGAIDVLGIRDDGRSARVVSPADGRPSVRILIDQTFGQITVDRS</sequence>
<keyword evidence="4 7" id="KW-1133">Transmembrane helix</keyword>
<dbReference type="PANTHER" id="PTHR33885">
    <property type="entry name" value="PHAGE SHOCK PROTEIN C"/>
    <property type="match status" value="1"/>
</dbReference>
<evidence type="ECO:0000256" key="4">
    <source>
        <dbReference type="ARBA" id="ARBA00022989"/>
    </source>
</evidence>
<feature type="transmembrane region" description="Helical" evidence="7">
    <location>
        <begin position="124"/>
        <end position="143"/>
    </location>
</feature>
<feature type="transmembrane region" description="Helical" evidence="7">
    <location>
        <begin position="303"/>
        <end position="321"/>
    </location>
</feature>
<dbReference type="STRING" id="585531.HMPREF0063_12962"/>
<feature type="compositionally biased region" description="Low complexity" evidence="6">
    <location>
        <begin position="193"/>
        <end position="239"/>
    </location>
</feature>
<keyword evidence="5 7" id="KW-0472">Membrane</keyword>
<evidence type="ECO:0000256" key="2">
    <source>
        <dbReference type="ARBA" id="ARBA00022475"/>
    </source>
</evidence>
<evidence type="ECO:0000313" key="9">
    <source>
        <dbReference type="EMBL" id="EFQ81950.1"/>
    </source>
</evidence>
<dbReference type="eggNOG" id="COG1983">
    <property type="taxonomic scope" value="Bacteria"/>
</dbReference>
<feature type="compositionally biased region" description="Basic and acidic residues" evidence="6">
    <location>
        <begin position="1"/>
        <end position="12"/>
    </location>
</feature>
<dbReference type="OrthoDB" id="7359894at2"/>
<evidence type="ECO:0000256" key="5">
    <source>
        <dbReference type="ARBA" id="ARBA00023136"/>
    </source>
</evidence>
<dbReference type="EMBL" id="ACLF03000015">
    <property type="protein sequence ID" value="EFQ81950.1"/>
    <property type="molecule type" value="Genomic_DNA"/>
</dbReference>
<dbReference type="GO" id="GO:0005886">
    <property type="term" value="C:plasma membrane"/>
    <property type="evidence" value="ECO:0007669"/>
    <property type="project" value="UniProtKB-SubCell"/>
</dbReference>
<feature type="transmembrane region" description="Helical" evidence="7">
    <location>
        <begin position="155"/>
        <end position="174"/>
    </location>
</feature>
<evidence type="ECO:0000313" key="10">
    <source>
        <dbReference type="Proteomes" id="UP000003111"/>
    </source>
</evidence>
<dbReference type="InterPro" id="IPR007168">
    <property type="entry name" value="Phageshock_PspC_N"/>
</dbReference>
<feature type="domain" description="Phage shock protein PspC N-terminal" evidence="8">
    <location>
        <begin position="52"/>
        <end position="105"/>
    </location>
</feature>
<dbReference type="HOGENOM" id="CLU_030489_1_0_11"/>
<name>E2SG03_9ACTN</name>
<comment type="caution">
    <text evidence="9">The sequence shown here is derived from an EMBL/GenBank/DDBJ whole genome shotgun (WGS) entry which is preliminary data.</text>
</comment>
<feature type="transmembrane region" description="Helical" evidence="7">
    <location>
        <begin position="76"/>
        <end position="103"/>
    </location>
</feature>
<dbReference type="InterPro" id="IPR052027">
    <property type="entry name" value="PspC"/>
</dbReference>
<feature type="compositionally biased region" description="Pro residues" evidence="6">
    <location>
        <begin position="21"/>
        <end position="31"/>
    </location>
</feature>
<keyword evidence="10" id="KW-1185">Reference proteome</keyword>
<reference evidence="9" key="1">
    <citation type="submission" date="2010-08" db="EMBL/GenBank/DDBJ databases">
        <authorList>
            <person name="Muzny D."/>
            <person name="Qin X."/>
            <person name="Buhay C."/>
            <person name="Dugan-Rocha S."/>
            <person name="Ding Y."/>
            <person name="Chen G."/>
            <person name="Hawes A."/>
            <person name="Holder M."/>
            <person name="Jhangiani S."/>
            <person name="Johnson A."/>
            <person name="Khan Z."/>
            <person name="Li Z."/>
            <person name="Liu W."/>
            <person name="Liu X."/>
            <person name="Perez L."/>
            <person name="Shen H."/>
            <person name="Wang Q."/>
            <person name="Watt J."/>
            <person name="Xi L."/>
            <person name="Xin Y."/>
            <person name="Zhou J."/>
            <person name="Deng J."/>
            <person name="Jiang H."/>
            <person name="Liu Y."/>
            <person name="Qu J."/>
            <person name="Song X.-Z."/>
            <person name="Zhang L."/>
            <person name="Villasana D."/>
            <person name="Johnson A."/>
            <person name="Liu J."/>
            <person name="Liyanage D."/>
            <person name="Lorensuhewa L."/>
            <person name="Robinson T."/>
            <person name="Song A."/>
            <person name="Song B.-B."/>
            <person name="Dinh H."/>
            <person name="Thornton R."/>
            <person name="Coyle M."/>
            <person name="Francisco L."/>
            <person name="Jackson L."/>
            <person name="Javaid M."/>
            <person name="Korchina V."/>
            <person name="Kovar C."/>
            <person name="Mata R."/>
            <person name="Mathew T."/>
            <person name="Ngo R."/>
            <person name="Nguyen L."/>
            <person name="Nguyen N."/>
            <person name="Okwuonu G."/>
            <person name="Ongeri F."/>
            <person name="Pham C."/>
            <person name="Simmons D."/>
            <person name="Wilczek-Boney K."/>
            <person name="Hale W."/>
            <person name="Jakkamsetti A."/>
            <person name="Pham P."/>
            <person name="Ruth R."/>
            <person name="San Lucas F."/>
            <person name="Warren J."/>
            <person name="Zhang J."/>
            <person name="Zhao Z."/>
            <person name="Zhou C."/>
            <person name="Zhu D."/>
            <person name="Lee S."/>
            <person name="Bess C."/>
            <person name="Blankenburg K."/>
            <person name="Forbes L."/>
            <person name="Fu Q."/>
            <person name="Gubbala S."/>
            <person name="Hirani K."/>
            <person name="Jayaseelan J.C."/>
            <person name="Lara F."/>
            <person name="Munidasa M."/>
            <person name="Palculict T."/>
            <person name="Patil S."/>
            <person name="Pu L.-L."/>
            <person name="Saada N."/>
            <person name="Tang L."/>
            <person name="Weissenberger G."/>
            <person name="Zhu Y."/>
            <person name="Hemphill L."/>
            <person name="Shang Y."/>
            <person name="Youmans B."/>
            <person name="Ayvaz T."/>
            <person name="Ross M."/>
            <person name="Santibanez J."/>
            <person name="Aqrawi P."/>
            <person name="Gross S."/>
            <person name="Joshi V."/>
            <person name="Fowler G."/>
            <person name="Nazareth L."/>
            <person name="Reid J."/>
            <person name="Worley K."/>
            <person name="Petrosino J."/>
            <person name="Highlander S."/>
            <person name="Gibbs R."/>
        </authorList>
    </citation>
    <scope>NUCLEOTIDE SEQUENCE [LARGE SCALE GENOMIC DNA]</scope>
    <source>
        <strain evidence="9">DSM 15272</strain>
    </source>
</reference>
<evidence type="ECO:0000256" key="1">
    <source>
        <dbReference type="ARBA" id="ARBA00004162"/>
    </source>
</evidence>
<evidence type="ECO:0000256" key="7">
    <source>
        <dbReference type="SAM" id="Phobius"/>
    </source>
</evidence>
<organism evidence="9 10">
    <name type="scientific">Aeromicrobium marinum DSM 15272</name>
    <dbReference type="NCBI Taxonomy" id="585531"/>
    <lineage>
        <taxon>Bacteria</taxon>
        <taxon>Bacillati</taxon>
        <taxon>Actinomycetota</taxon>
        <taxon>Actinomycetes</taxon>
        <taxon>Propionibacteriales</taxon>
        <taxon>Nocardioidaceae</taxon>
        <taxon>Aeromicrobium</taxon>
    </lineage>
</organism>
<dbReference type="AlphaFoldDB" id="E2SG03"/>
<evidence type="ECO:0000256" key="6">
    <source>
        <dbReference type="SAM" id="MobiDB-lite"/>
    </source>
</evidence>
<dbReference type="Proteomes" id="UP000003111">
    <property type="component" value="Unassembled WGS sequence"/>
</dbReference>
<proteinExistence type="predicted"/>
<comment type="subcellular location">
    <subcellularLocation>
        <location evidence="1">Cell membrane</location>
        <topology evidence="1">Single-pass membrane protein</topology>
    </subcellularLocation>
</comment>
<dbReference type="PANTHER" id="PTHR33885:SF3">
    <property type="entry name" value="PHAGE SHOCK PROTEIN C"/>
    <property type="match status" value="1"/>
</dbReference>